<feature type="domain" description="Helitron helicase-like" evidence="4">
    <location>
        <begin position="149"/>
        <end position="301"/>
    </location>
</feature>
<keyword evidence="1" id="KW-0067">ATP-binding</keyword>
<keyword evidence="5" id="KW-1185">Reference proteome</keyword>
<dbReference type="PANTHER" id="PTHR10492">
    <property type="match status" value="1"/>
</dbReference>
<evidence type="ECO:0000313" key="6">
    <source>
        <dbReference type="RefSeq" id="XP_071903410.1"/>
    </source>
</evidence>
<dbReference type="RefSeq" id="XP_071903410.1">
    <property type="nucleotide sequence ID" value="XM_072047309.1"/>
</dbReference>
<organism evidence="5 6">
    <name type="scientific">Coffea arabica</name>
    <name type="common">Arabian coffee</name>
    <dbReference type="NCBI Taxonomy" id="13443"/>
    <lineage>
        <taxon>Eukaryota</taxon>
        <taxon>Viridiplantae</taxon>
        <taxon>Streptophyta</taxon>
        <taxon>Embryophyta</taxon>
        <taxon>Tracheophyta</taxon>
        <taxon>Spermatophyta</taxon>
        <taxon>Magnoliopsida</taxon>
        <taxon>eudicotyledons</taxon>
        <taxon>Gunneridae</taxon>
        <taxon>Pentapetalae</taxon>
        <taxon>asterids</taxon>
        <taxon>lamiids</taxon>
        <taxon>Gentianales</taxon>
        <taxon>Rubiaceae</taxon>
        <taxon>Ixoroideae</taxon>
        <taxon>Gardenieae complex</taxon>
        <taxon>Bertiereae - Coffeeae clade</taxon>
        <taxon>Coffeeae</taxon>
        <taxon>Coffea</taxon>
    </lineage>
</organism>
<dbReference type="Gene3D" id="3.40.50.300">
    <property type="entry name" value="P-loop containing nucleotide triphosphate hydrolases"/>
    <property type="match status" value="1"/>
</dbReference>
<feature type="domain" description="DNA helicase Pif1-like DEAD-box helicase" evidence="3">
    <location>
        <begin position="679"/>
        <end position="765"/>
    </location>
</feature>
<dbReference type="InterPro" id="IPR027417">
    <property type="entry name" value="P-loop_NTPase"/>
</dbReference>
<accession>A0ABM4U801</accession>
<evidence type="ECO:0000259" key="3">
    <source>
        <dbReference type="Pfam" id="PF05970"/>
    </source>
</evidence>
<dbReference type="InterPro" id="IPR025476">
    <property type="entry name" value="Helitron_helicase-like"/>
</dbReference>
<name>A0ABM4U801_COFAR</name>
<evidence type="ECO:0000256" key="1">
    <source>
        <dbReference type="RuleBase" id="RU363044"/>
    </source>
</evidence>
<feature type="region of interest" description="Disordered" evidence="2">
    <location>
        <begin position="104"/>
        <end position="125"/>
    </location>
</feature>
<reference evidence="5" key="1">
    <citation type="journal article" date="2025" name="Foods">
        <title>Unveiling the Microbial Signatures of Arabica Coffee Cherries: Insights into Ripeness Specific Diversity, Functional Traits, and Implications for Quality and Safety.</title>
        <authorList>
            <consortium name="RefSeq"/>
            <person name="Tenea G.N."/>
            <person name="Cifuentes V."/>
            <person name="Reyes P."/>
            <person name="Cevallos-Vallejos M."/>
        </authorList>
    </citation>
    <scope>NUCLEOTIDE SEQUENCE [LARGE SCALE GENOMIC DNA]</scope>
</reference>
<reference evidence="6" key="2">
    <citation type="submission" date="2025-08" db="UniProtKB">
        <authorList>
            <consortium name="RefSeq"/>
        </authorList>
    </citation>
    <scope>IDENTIFICATION</scope>
    <source>
        <tissue evidence="6">Leaves</tissue>
    </source>
</reference>
<keyword evidence="1" id="KW-0234">DNA repair</keyword>
<dbReference type="Proteomes" id="UP001652660">
    <property type="component" value="Chromosome 1c"/>
</dbReference>
<keyword evidence="1" id="KW-0233">DNA recombination</keyword>
<comment type="cofactor">
    <cofactor evidence="1">
        <name>Mg(2+)</name>
        <dbReference type="ChEBI" id="CHEBI:18420"/>
    </cofactor>
</comment>
<keyword evidence="1" id="KW-0547">Nucleotide-binding</keyword>
<comment type="similarity">
    <text evidence="1">Belongs to the helicase family.</text>
</comment>
<keyword evidence="1" id="KW-0347">Helicase</keyword>
<evidence type="ECO:0000256" key="2">
    <source>
        <dbReference type="SAM" id="MobiDB-lite"/>
    </source>
</evidence>
<gene>
    <name evidence="6" type="primary">LOC140005940</name>
</gene>
<dbReference type="Pfam" id="PF05970">
    <property type="entry name" value="PIF1"/>
    <property type="match status" value="1"/>
</dbReference>
<dbReference type="EC" id="5.6.2.3" evidence="1"/>
<keyword evidence="1" id="KW-0227">DNA damage</keyword>
<dbReference type="GeneID" id="140005940"/>
<keyword evidence="1" id="KW-0378">Hydrolase</keyword>
<dbReference type="PANTHER" id="PTHR10492:SF94">
    <property type="entry name" value="ATP-DEPENDENT DNA HELICASE"/>
    <property type="match status" value="1"/>
</dbReference>
<proteinExistence type="inferred from homology"/>
<dbReference type="SUPFAM" id="SSF52540">
    <property type="entry name" value="P-loop containing nucleoside triphosphate hydrolases"/>
    <property type="match status" value="1"/>
</dbReference>
<evidence type="ECO:0000259" key="4">
    <source>
        <dbReference type="Pfam" id="PF14214"/>
    </source>
</evidence>
<protein>
    <recommendedName>
        <fullName evidence="1">ATP-dependent DNA helicase</fullName>
        <ecNumber evidence="1">5.6.2.3</ecNumber>
    </recommendedName>
</protein>
<comment type="catalytic activity">
    <reaction evidence="1">
        <text>ATP + H2O = ADP + phosphate + H(+)</text>
        <dbReference type="Rhea" id="RHEA:13065"/>
        <dbReference type="ChEBI" id="CHEBI:15377"/>
        <dbReference type="ChEBI" id="CHEBI:15378"/>
        <dbReference type="ChEBI" id="CHEBI:30616"/>
        <dbReference type="ChEBI" id="CHEBI:43474"/>
        <dbReference type="ChEBI" id="CHEBI:456216"/>
        <dbReference type="EC" id="5.6.2.3"/>
    </reaction>
</comment>
<evidence type="ECO:0000313" key="5">
    <source>
        <dbReference type="Proteomes" id="UP001652660"/>
    </source>
</evidence>
<dbReference type="InterPro" id="IPR010285">
    <property type="entry name" value="DNA_helicase_pif1-like_DEAD"/>
</dbReference>
<sequence length="778" mass="89489">MCILEANPYTKFFKGLRDVPDLDNHRIVLNSDPRLDQRVYNVPTSSQVAAIWTENEDEALEKGAHIQVYTHSNVSHRIPHYFASYDPLQYPLLFSRGEPGWHYGIPKSTDPNEKNKEADDDDDVMPNFSLVGTAESGKKQHDTISAREYYCYLLQMRENDRSMLLHTRRLLQQFAVDIYVKIETSRLDFHRKNQTNIRTEILQGVMDSLSAGHTEGKNVDRRGYLPASFIGGPRDMRRRYVDAMALVQKFGRPNLFITMTCNTQWREIQENLKYGEDAQDRPDLMSRVFRAKFELLKAEIIVSAEIPDPEKQSYLYNLVIKHMMHGPCGVLNKDNVCMKDGLCKNHYPKNFSEFTVHTEDSYPHYRRRNNGRSVRVRNSSLDNRCVVPYNPFLLALFDCHMNVEICSTVKFNLNEMTPAVYTLQLHLPGQQMISFHKNTNLADLLDRVDFPKTMLTELFRMNKTNKQAQNLKCLYRDFPEFFVWKAARKRWTERKRKRVIGRVVTVAPNEGECYYLRLLLSHARAPTCFEDLLTVNGKLMISYREAAFQMGLLQSDTHLEDTLNEAAAFQMPSSLRTLFAILLAYCSPSNLRVLWEKYEAVMSSDFERAKSFSVRTVEHIRRCVLLDINKSLEQMGKNVNDYHLVPDDFILSQDERLTREIQSKLSIQFTEQDLLLPSQLNIGQRYAYDVILREVFSSGNTSFFVDGPDGTGKTFLYRSILATLRSQGFVAIAVASSGVAASILPGGRTAHSRFKIPLDISAAKSVISADRALFLSLL</sequence>
<dbReference type="Pfam" id="PF14214">
    <property type="entry name" value="Helitron_like_N"/>
    <property type="match status" value="1"/>
</dbReference>